<proteinExistence type="predicted"/>
<evidence type="ECO:0000256" key="1">
    <source>
        <dbReference type="SAM" id="MobiDB-lite"/>
    </source>
</evidence>
<sequence length="46" mass="5168">MDEDLSSEHAARLKPAAATTPMTAKRLNPDTWRWAVGMDLCPPWKT</sequence>
<evidence type="ECO:0000313" key="2">
    <source>
        <dbReference type="EMBL" id="ACR18490.1"/>
    </source>
</evidence>
<gene>
    <name evidence="2" type="ordered locus">ckrop_1769</name>
</gene>
<dbReference type="KEGG" id="ckp:ckrop_1769"/>
<keyword evidence="3" id="KW-1185">Reference proteome</keyword>
<accession>C4LKY5</accession>
<name>C4LKY5_CORK4</name>
<dbReference type="AlphaFoldDB" id="C4LKY5"/>
<protein>
    <submittedName>
        <fullName evidence="2">Uncharacterized protein</fullName>
    </submittedName>
</protein>
<dbReference type="Proteomes" id="UP000001473">
    <property type="component" value="Chromosome"/>
</dbReference>
<feature type="region of interest" description="Disordered" evidence="1">
    <location>
        <begin position="1"/>
        <end position="25"/>
    </location>
</feature>
<dbReference type="HOGENOM" id="CLU_3182604_0_0_11"/>
<feature type="compositionally biased region" description="Basic and acidic residues" evidence="1">
    <location>
        <begin position="1"/>
        <end position="11"/>
    </location>
</feature>
<evidence type="ECO:0000313" key="3">
    <source>
        <dbReference type="Proteomes" id="UP000001473"/>
    </source>
</evidence>
<feature type="compositionally biased region" description="Low complexity" evidence="1">
    <location>
        <begin position="15"/>
        <end position="24"/>
    </location>
</feature>
<dbReference type="EMBL" id="CP001620">
    <property type="protein sequence ID" value="ACR18490.1"/>
    <property type="molecule type" value="Genomic_DNA"/>
</dbReference>
<reference evidence="2 3" key="1">
    <citation type="journal article" date="2008" name="J. Biotechnol.">
        <title>Ultrafast pyrosequencing of Corynebacterium kroppenstedtii DSM44385 revealed insights into the physiology of a lipophilic corynebacterium that lacks mycolic acids.</title>
        <authorList>
            <person name="Tauch A."/>
            <person name="Schneider J."/>
            <person name="Szczepanowski R."/>
            <person name="Tilker A."/>
            <person name="Viehoever P."/>
            <person name="Gartemann K.-H."/>
            <person name="Arnold W."/>
            <person name="Blom J."/>
            <person name="Brinkrolf K."/>
            <person name="Brune I."/>
            <person name="Goetker S."/>
            <person name="Weisshaar B."/>
            <person name="Goesmann A."/>
            <person name="Droege M."/>
            <person name="Puehler A."/>
        </authorList>
    </citation>
    <scope>NUCLEOTIDE SEQUENCE [LARGE SCALE GENOMIC DNA]</scope>
    <source>
        <strain evidence="3">DSM 44385 / JCM 11950 / CIP 105744 / CCUG 35717</strain>
    </source>
</reference>
<organism evidence="2 3">
    <name type="scientific">Corynebacterium kroppenstedtii (strain DSM 44385 / JCM 11950 / CIP 105744 / CCUG 35717)</name>
    <dbReference type="NCBI Taxonomy" id="645127"/>
    <lineage>
        <taxon>Bacteria</taxon>
        <taxon>Bacillati</taxon>
        <taxon>Actinomycetota</taxon>
        <taxon>Actinomycetes</taxon>
        <taxon>Mycobacteriales</taxon>
        <taxon>Corynebacteriaceae</taxon>
        <taxon>Corynebacterium</taxon>
    </lineage>
</organism>